<feature type="domain" description="Beta-lactamase-related" evidence="2">
    <location>
        <begin position="43"/>
        <end position="342"/>
    </location>
</feature>
<dbReference type="RefSeq" id="WP_188928842.1">
    <property type="nucleotide sequence ID" value="NZ_BMIA01000001.1"/>
</dbReference>
<protein>
    <recommendedName>
        <fullName evidence="2">Beta-lactamase-related domain-containing protein</fullName>
    </recommendedName>
</protein>
<gene>
    <name evidence="3" type="ORF">GCM10007423_07780</name>
</gene>
<keyword evidence="1" id="KW-0732">Signal</keyword>
<feature type="signal peptide" evidence="1">
    <location>
        <begin position="1"/>
        <end position="22"/>
    </location>
</feature>
<dbReference type="InterPro" id="IPR012338">
    <property type="entry name" value="Beta-lactam/transpept-like"/>
</dbReference>
<dbReference type="InterPro" id="IPR050491">
    <property type="entry name" value="AmpC-like"/>
</dbReference>
<evidence type="ECO:0000313" key="4">
    <source>
        <dbReference type="Proteomes" id="UP000600214"/>
    </source>
</evidence>
<dbReference type="SUPFAM" id="SSF56601">
    <property type="entry name" value="beta-lactamase/transpeptidase-like"/>
    <property type="match status" value="1"/>
</dbReference>
<evidence type="ECO:0000259" key="2">
    <source>
        <dbReference type="Pfam" id="PF00144"/>
    </source>
</evidence>
<comment type="caution">
    <text evidence="3">The sequence shown here is derived from an EMBL/GenBank/DDBJ whole genome shotgun (WGS) entry which is preliminary data.</text>
</comment>
<dbReference type="Proteomes" id="UP000600214">
    <property type="component" value="Unassembled WGS sequence"/>
</dbReference>
<evidence type="ECO:0000256" key="1">
    <source>
        <dbReference type="SAM" id="SignalP"/>
    </source>
</evidence>
<feature type="chain" id="PRO_5046808022" description="Beta-lactamase-related domain-containing protein" evidence="1">
    <location>
        <begin position="23"/>
        <end position="553"/>
    </location>
</feature>
<dbReference type="Pfam" id="PF00144">
    <property type="entry name" value="Beta-lactamase"/>
    <property type="match status" value="1"/>
</dbReference>
<name>A0ABQ1YH72_9BACT</name>
<keyword evidence="4" id="KW-1185">Reference proteome</keyword>
<sequence length="553" mass="60445">MQPYKLLALPAIFLVTHTNSLAQGDLSGTQQKIDSLFQCYSPDKPGGQLAVSVNGQVVYSKAWGMANLETGTSLTTASLIEAGSVSKQFTAAAVLLLEKQGKLKLDDPVDKYIPGFPRYGEPILIRHLIHHTSGLREWSDIAEFAGSPLVLRVMDNNAALRIICRQKSINNRPGEAFRYSNSNYILLPLIVEKVSGMSFADFTQKHILGPAGMTHSQWQNDYGKVVPGRSQAYEIVKGRFRTLMPDNAVHGPGGLLTTAEDLLKWTAFYSEGKLHGAALLDKQTALDTLNNGDINNYGAGLFIEHNLAKPTFHHGGATAAYRARLICSPALGLSIAWLSNTSMLDTIGFNPATAVLQILAKPEDLAAFPRKKSEIVQTEPKKLQGLAGLYKSAQSTRDVDIALGKDGLLLSDIPLEPIINQRFYFFNILLAFDHAGGLTVTPPSTEPMAYYLVDSTAIKTPIRDYAGRYLSDEVGAPIEITESATGPELQLVSGARYTLIPCSRDRYLIPDLKTDLLFKRNGENTITALELTTVRTLGLRFEKTKPTSRTPPD</sequence>
<reference evidence="4" key="1">
    <citation type="journal article" date="2019" name="Int. J. Syst. Evol. Microbiol.">
        <title>The Global Catalogue of Microorganisms (GCM) 10K type strain sequencing project: providing services to taxonomists for standard genome sequencing and annotation.</title>
        <authorList>
            <consortium name="The Broad Institute Genomics Platform"/>
            <consortium name="The Broad Institute Genome Sequencing Center for Infectious Disease"/>
            <person name="Wu L."/>
            <person name="Ma J."/>
        </authorList>
    </citation>
    <scope>NUCLEOTIDE SEQUENCE [LARGE SCALE GENOMIC DNA]</scope>
    <source>
        <strain evidence="4">CGMCC 1.15288</strain>
    </source>
</reference>
<dbReference type="Gene3D" id="3.40.710.10">
    <property type="entry name" value="DD-peptidase/beta-lactamase superfamily"/>
    <property type="match status" value="1"/>
</dbReference>
<evidence type="ECO:0000313" key="3">
    <source>
        <dbReference type="EMBL" id="GGH24382.1"/>
    </source>
</evidence>
<dbReference type="EMBL" id="BMIA01000001">
    <property type="protein sequence ID" value="GGH24382.1"/>
    <property type="molecule type" value="Genomic_DNA"/>
</dbReference>
<dbReference type="PANTHER" id="PTHR46825">
    <property type="entry name" value="D-ALANYL-D-ALANINE-CARBOXYPEPTIDASE/ENDOPEPTIDASE AMPH"/>
    <property type="match status" value="1"/>
</dbReference>
<dbReference type="PANTHER" id="PTHR46825:SF9">
    <property type="entry name" value="BETA-LACTAMASE-RELATED DOMAIN-CONTAINING PROTEIN"/>
    <property type="match status" value="1"/>
</dbReference>
<dbReference type="InterPro" id="IPR001466">
    <property type="entry name" value="Beta-lactam-related"/>
</dbReference>
<organism evidence="3 4">
    <name type="scientific">Dyadobacter endophyticus</name>
    <dbReference type="NCBI Taxonomy" id="1749036"/>
    <lineage>
        <taxon>Bacteria</taxon>
        <taxon>Pseudomonadati</taxon>
        <taxon>Bacteroidota</taxon>
        <taxon>Cytophagia</taxon>
        <taxon>Cytophagales</taxon>
        <taxon>Spirosomataceae</taxon>
        <taxon>Dyadobacter</taxon>
    </lineage>
</organism>
<accession>A0ABQ1YH72</accession>
<proteinExistence type="predicted"/>